<comment type="cofactor">
    <cofactor evidence="1">
        <name>Ca(2+)</name>
        <dbReference type="ChEBI" id="CHEBI:29108"/>
    </cofactor>
</comment>
<evidence type="ECO:0000256" key="5">
    <source>
        <dbReference type="ARBA" id="ARBA00022801"/>
    </source>
</evidence>
<evidence type="ECO:0000313" key="9">
    <source>
        <dbReference type="Proteomes" id="UP001139103"/>
    </source>
</evidence>
<keyword evidence="9" id="KW-1185">Reference proteome</keyword>
<reference evidence="8" key="1">
    <citation type="submission" date="2021-11" db="EMBL/GenBank/DDBJ databases">
        <title>Genome sequence.</title>
        <authorList>
            <person name="Sun Q."/>
        </authorList>
    </citation>
    <scope>NUCLEOTIDE SEQUENCE</scope>
    <source>
        <strain evidence="8">JC732</strain>
    </source>
</reference>
<keyword evidence="3" id="KW-0479">Metal-binding</keyword>
<gene>
    <name evidence="8" type="ORF">LOC68_19250</name>
</gene>
<dbReference type="GO" id="GO:0046872">
    <property type="term" value="F:metal ion binding"/>
    <property type="evidence" value="ECO:0007669"/>
    <property type="project" value="UniProtKB-KW"/>
</dbReference>
<dbReference type="InterPro" id="IPR017850">
    <property type="entry name" value="Alkaline_phosphatase_core_sf"/>
</dbReference>
<dbReference type="Gene3D" id="3.40.720.10">
    <property type="entry name" value="Alkaline Phosphatase, subunit A"/>
    <property type="match status" value="1"/>
</dbReference>
<dbReference type="InterPro" id="IPR035874">
    <property type="entry name" value="IDS"/>
</dbReference>
<dbReference type="EMBL" id="JAJKFT010000010">
    <property type="protein sequence ID" value="MCC9630538.1"/>
    <property type="molecule type" value="Genomic_DNA"/>
</dbReference>
<evidence type="ECO:0000256" key="6">
    <source>
        <dbReference type="ARBA" id="ARBA00022837"/>
    </source>
</evidence>
<dbReference type="AlphaFoldDB" id="A0A9X1SHK1"/>
<dbReference type="Gene3D" id="2.60.40.780">
    <property type="entry name" value="von Hippel-Lindau disease tumour suppressor, beta domain"/>
    <property type="match status" value="1"/>
</dbReference>
<keyword evidence="6" id="KW-0106">Calcium</keyword>
<name>A0A9X1SHK1_9BACT</name>
<dbReference type="PANTHER" id="PTHR45953:SF1">
    <property type="entry name" value="IDURONATE 2-SULFATASE"/>
    <property type="match status" value="1"/>
</dbReference>
<accession>A0A9X1SHK1</accession>
<dbReference type="InterPro" id="IPR036208">
    <property type="entry name" value="VHL_sf"/>
</dbReference>
<proteinExistence type="inferred from homology"/>
<evidence type="ECO:0000256" key="2">
    <source>
        <dbReference type="ARBA" id="ARBA00008779"/>
    </source>
</evidence>
<dbReference type="SUPFAM" id="SSF53649">
    <property type="entry name" value="Alkaline phosphatase-like"/>
    <property type="match status" value="1"/>
</dbReference>
<dbReference type="SUPFAM" id="SSF49468">
    <property type="entry name" value="VHL"/>
    <property type="match status" value="1"/>
</dbReference>
<dbReference type="InterPro" id="IPR037140">
    <property type="entry name" value="VHL_beta_dom_sf"/>
</dbReference>
<dbReference type="PANTHER" id="PTHR45953">
    <property type="entry name" value="IDURONATE 2-SULFATASE"/>
    <property type="match status" value="1"/>
</dbReference>
<dbReference type="Proteomes" id="UP001139103">
    <property type="component" value="Unassembled WGS sequence"/>
</dbReference>
<protein>
    <submittedName>
        <fullName evidence="8">Sulfatase-like hydrolase/transferase</fullName>
    </submittedName>
</protein>
<comment type="similarity">
    <text evidence="2">Belongs to the sulfatase family.</text>
</comment>
<evidence type="ECO:0000259" key="7">
    <source>
        <dbReference type="Pfam" id="PF00884"/>
    </source>
</evidence>
<dbReference type="CDD" id="cd16030">
    <property type="entry name" value="iduronate-2-sulfatase"/>
    <property type="match status" value="1"/>
</dbReference>
<evidence type="ECO:0000256" key="1">
    <source>
        <dbReference type="ARBA" id="ARBA00001913"/>
    </source>
</evidence>
<feature type="domain" description="Sulfatase N-terminal" evidence="7">
    <location>
        <begin position="2"/>
        <end position="343"/>
    </location>
</feature>
<comment type="caution">
    <text evidence="8">The sequence shown here is derived from an EMBL/GenBank/DDBJ whole genome shotgun (WGS) entry which is preliminary data.</text>
</comment>
<dbReference type="GO" id="GO:0004423">
    <property type="term" value="F:iduronate-2-sulfatase activity"/>
    <property type="evidence" value="ECO:0007669"/>
    <property type="project" value="InterPro"/>
</dbReference>
<keyword evidence="4" id="KW-0732">Signal</keyword>
<dbReference type="InterPro" id="IPR000917">
    <property type="entry name" value="Sulfatase_N"/>
</dbReference>
<organism evidence="8 9">
    <name type="scientific">Blastopirellula sediminis</name>
    <dbReference type="NCBI Taxonomy" id="2894196"/>
    <lineage>
        <taxon>Bacteria</taxon>
        <taxon>Pseudomonadati</taxon>
        <taxon>Planctomycetota</taxon>
        <taxon>Planctomycetia</taxon>
        <taxon>Pirellulales</taxon>
        <taxon>Pirellulaceae</taxon>
        <taxon>Blastopirellula</taxon>
    </lineage>
</organism>
<keyword evidence="5 8" id="KW-0378">Hydrolase</keyword>
<dbReference type="GO" id="GO:0005737">
    <property type="term" value="C:cytoplasm"/>
    <property type="evidence" value="ECO:0007669"/>
    <property type="project" value="TreeGrafter"/>
</dbReference>
<evidence type="ECO:0000313" key="8">
    <source>
        <dbReference type="EMBL" id="MCC9630538.1"/>
    </source>
</evidence>
<evidence type="ECO:0000256" key="4">
    <source>
        <dbReference type="ARBA" id="ARBA00022729"/>
    </source>
</evidence>
<dbReference type="Pfam" id="PF00884">
    <property type="entry name" value="Sulfatase"/>
    <property type="match status" value="1"/>
</dbReference>
<sequence length="539" mass="60384">MDDLNDWIGCMGGHPQTITPNLDRLAQSSVLFTNAHCAAPACNPSRTAIFTGMSPYRSGLYANNQKMREVLPEAELIPKWFSRHGYQSSGSGKLLHYFIDAQSWDDYFPNKESENPFPRTLYPEKRPMNLPVAGPWQYIETDWGALDATDDEFGGDYLVAKWAEEQLQKPHDKPFFMACGIYRPHEPWFVPKKYFEPFPLESIELPAGYKADDLADLPPEGKRRGPNRYFAHIQAHGKWRQAIQSYLASIHFADAMVGKILDALDNSPYADNTIVVLWSDHGWHLGEKEHWQKYTGWRVCTRVPLMIRVPQGAAGLPGGAQPAKCDKPVNLVSLFPTLAELCGMERPKQADAPSLVPLLKDANAEWPHVSITCLEDPGSFSVSGESWRLIHYANGDEELYDARKDPYEWSNLAGDSRYAAIRQKLFSQAPQSFAKKPAPSVASLESLPWVAASEKAIPPSQPDGVTFDVHFLNRSKHPVKLWWVDRQGTMKSYGQIPAGKERSQSTRPGAVWAITTIGDKPLGHFRVGDRSSKAVVPAE</sequence>
<evidence type="ECO:0000256" key="3">
    <source>
        <dbReference type="ARBA" id="ARBA00022723"/>
    </source>
</evidence>